<dbReference type="Pfam" id="PF00095">
    <property type="entry name" value="WAP"/>
    <property type="match status" value="1"/>
</dbReference>
<feature type="domain" description="WAP" evidence="2">
    <location>
        <begin position="21"/>
        <end position="66"/>
    </location>
</feature>
<dbReference type="InterPro" id="IPR008197">
    <property type="entry name" value="WAP_dom"/>
</dbReference>
<organism evidence="3">
    <name type="scientific">Heliothis virescens</name>
    <name type="common">Tobacco budworm moth</name>
    <dbReference type="NCBI Taxonomy" id="7102"/>
    <lineage>
        <taxon>Eukaryota</taxon>
        <taxon>Metazoa</taxon>
        <taxon>Ecdysozoa</taxon>
        <taxon>Arthropoda</taxon>
        <taxon>Hexapoda</taxon>
        <taxon>Insecta</taxon>
        <taxon>Pterygota</taxon>
        <taxon>Neoptera</taxon>
        <taxon>Endopterygota</taxon>
        <taxon>Lepidoptera</taxon>
        <taxon>Glossata</taxon>
        <taxon>Ditrysia</taxon>
        <taxon>Noctuoidea</taxon>
        <taxon>Noctuidae</taxon>
        <taxon>Heliothinae</taxon>
        <taxon>Heliothis</taxon>
    </lineage>
</organism>
<dbReference type="EMBL" id="NWSH01000979">
    <property type="protein sequence ID" value="PCG73285.1"/>
    <property type="molecule type" value="Genomic_DNA"/>
</dbReference>
<dbReference type="GO" id="GO:0005576">
    <property type="term" value="C:extracellular region"/>
    <property type="evidence" value="ECO:0007669"/>
    <property type="project" value="InterPro"/>
</dbReference>
<feature type="chain" id="PRO_5013150394" description="WAP domain-containing protein" evidence="1">
    <location>
        <begin position="23"/>
        <end position="71"/>
    </location>
</feature>
<dbReference type="AlphaFoldDB" id="A0A2A4JMI0"/>
<sequence length="71" mass="7338">MSVAVRAALLCACALLLQQASAELRGRCPAQESACPARATPCSTDDECGEKICCSTTCGRACVDPLFTGKL</sequence>
<protein>
    <recommendedName>
        <fullName evidence="2">WAP domain-containing protein</fullName>
    </recommendedName>
</protein>
<evidence type="ECO:0000259" key="2">
    <source>
        <dbReference type="PROSITE" id="PS51390"/>
    </source>
</evidence>
<dbReference type="SUPFAM" id="SSF57256">
    <property type="entry name" value="Elafin-like"/>
    <property type="match status" value="1"/>
</dbReference>
<dbReference type="GO" id="GO:0030414">
    <property type="term" value="F:peptidase inhibitor activity"/>
    <property type="evidence" value="ECO:0007669"/>
    <property type="project" value="InterPro"/>
</dbReference>
<name>A0A2A4JMI0_HELVI</name>
<feature type="signal peptide" evidence="1">
    <location>
        <begin position="1"/>
        <end position="22"/>
    </location>
</feature>
<comment type="caution">
    <text evidence="3">The sequence shown here is derived from an EMBL/GenBank/DDBJ whole genome shotgun (WGS) entry which is preliminary data.</text>
</comment>
<reference evidence="3" key="1">
    <citation type="submission" date="2017-09" db="EMBL/GenBank/DDBJ databases">
        <title>Contemporary evolution of a Lepidopteran species, Heliothis virescens, in response to modern agricultural practices.</title>
        <authorList>
            <person name="Fritz M.L."/>
            <person name="Deyonke A.M."/>
            <person name="Papanicolaou A."/>
            <person name="Micinski S."/>
            <person name="Westbrook J."/>
            <person name="Gould F."/>
        </authorList>
    </citation>
    <scope>NUCLEOTIDE SEQUENCE [LARGE SCALE GENOMIC DNA]</scope>
    <source>
        <strain evidence="3">HvINT-</strain>
        <tissue evidence="3">Whole body</tissue>
    </source>
</reference>
<accession>A0A2A4JMI0</accession>
<proteinExistence type="predicted"/>
<evidence type="ECO:0000256" key="1">
    <source>
        <dbReference type="SAM" id="SignalP"/>
    </source>
</evidence>
<gene>
    <name evidence="3" type="ORF">B5V51_14965</name>
</gene>
<dbReference type="Gene3D" id="4.10.75.10">
    <property type="entry name" value="Elafin-like"/>
    <property type="match status" value="1"/>
</dbReference>
<evidence type="ECO:0000313" key="3">
    <source>
        <dbReference type="EMBL" id="PCG73285.1"/>
    </source>
</evidence>
<dbReference type="PROSITE" id="PS51390">
    <property type="entry name" value="WAP"/>
    <property type="match status" value="1"/>
</dbReference>
<dbReference type="InterPro" id="IPR036645">
    <property type="entry name" value="Elafin-like_sf"/>
</dbReference>
<keyword evidence="1" id="KW-0732">Signal</keyword>